<dbReference type="EMBL" id="CP089291">
    <property type="protein sequence ID" value="UOF92480.1"/>
    <property type="molecule type" value="Genomic_DNA"/>
</dbReference>
<dbReference type="SUPFAM" id="SSF54637">
    <property type="entry name" value="Thioesterase/thiol ester dehydrase-isomerase"/>
    <property type="match status" value="1"/>
</dbReference>
<dbReference type="CDD" id="cd03443">
    <property type="entry name" value="PaaI_thioesterase"/>
    <property type="match status" value="1"/>
</dbReference>
<dbReference type="NCBIfam" id="TIGR00369">
    <property type="entry name" value="unchar_dom_1"/>
    <property type="match status" value="1"/>
</dbReference>
<dbReference type="Gene3D" id="3.10.129.10">
    <property type="entry name" value="Hotdog Thioesterase"/>
    <property type="match status" value="1"/>
</dbReference>
<name>A0ABY4CPT3_9BACL</name>
<dbReference type="PANTHER" id="PTHR21660">
    <property type="entry name" value="THIOESTERASE SUPERFAMILY MEMBER-RELATED"/>
    <property type="match status" value="1"/>
</dbReference>
<reference evidence="4" key="1">
    <citation type="submission" date="2021-12" db="EMBL/GenBank/DDBJ databases">
        <title>Alicyclobacillaceae gen. nov., sp. nov., isolated from chalcocite enrichment system.</title>
        <authorList>
            <person name="Jiang Z."/>
        </authorList>
    </citation>
    <scope>NUCLEOTIDE SEQUENCE</scope>
    <source>
        <strain evidence="4">MYW30-H2</strain>
    </source>
</reference>
<accession>A0ABY4CPT3</accession>
<dbReference type="Pfam" id="PF03061">
    <property type="entry name" value="4HBT"/>
    <property type="match status" value="1"/>
</dbReference>
<dbReference type="RefSeq" id="WP_347439147.1">
    <property type="nucleotide sequence ID" value="NZ_CP089291.1"/>
</dbReference>
<dbReference type="InterPro" id="IPR006683">
    <property type="entry name" value="Thioestr_dom"/>
</dbReference>
<evidence type="ECO:0000259" key="3">
    <source>
        <dbReference type="Pfam" id="PF03061"/>
    </source>
</evidence>
<keyword evidence="2" id="KW-0378">Hydrolase</keyword>
<organism evidence="4 5">
    <name type="scientific">Fodinisporobacter ferrooxydans</name>
    <dbReference type="NCBI Taxonomy" id="2901836"/>
    <lineage>
        <taxon>Bacteria</taxon>
        <taxon>Bacillati</taxon>
        <taxon>Bacillota</taxon>
        <taxon>Bacilli</taxon>
        <taxon>Bacillales</taxon>
        <taxon>Alicyclobacillaceae</taxon>
        <taxon>Fodinisporobacter</taxon>
    </lineage>
</organism>
<dbReference type="InterPro" id="IPR039298">
    <property type="entry name" value="ACOT13"/>
</dbReference>
<feature type="domain" description="Thioesterase" evidence="3">
    <location>
        <begin position="47"/>
        <end position="122"/>
    </location>
</feature>
<evidence type="ECO:0000256" key="1">
    <source>
        <dbReference type="ARBA" id="ARBA00008324"/>
    </source>
</evidence>
<dbReference type="InterPro" id="IPR003736">
    <property type="entry name" value="PAAI_dom"/>
</dbReference>
<evidence type="ECO:0000313" key="4">
    <source>
        <dbReference type="EMBL" id="UOF92480.1"/>
    </source>
</evidence>
<dbReference type="PANTHER" id="PTHR21660:SF1">
    <property type="entry name" value="ACYL-COENZYME A THIOESTERASE 13"/>
    <property type="match status" value="1"/>
</dbReference>
<gene>
    <name evidence="4" type="ORF">LSG31_10160</name>
</gene>
<dbReference type="InterPro" id="IPR029069">
    <property type="entry name" value="HotDog_dom_sf"/>
</dbReference>
<proteinExistence type="inferred from homology"/>
<comment type="similarity">
    <text evidence="1">Belongs to the thioesterase PaaI family.</text>
</comment>
<evidence type="ECO:0000313" key="5">
    <source>
        <dbReference type="Proteomes" id="UP000830167"/>
    </source>
</evidence>
<keyword evidence="5" id="KW-1185">Reference proteome</keyword>
<protein>
    <submittedName>
        <fullName evidence="4">PaaI family thioesterase</fullName>
    </submittedName>
</protein>
<dbReference type="Proteomes" id="UP000830167">
    <property type="component" value="Chromosome"/>
</dbReference>
<evidence type="ECO:0000256" key="2">
    <source>
        <dbReference type="ARBA" id="ARBA00022801"/>
    </source>
</evidence>
<sequence>MTNKMIEKNEIVNRFNDYLGIEFLGLDEFGCKAMIRIRPELMNSIEGMVHGGVTSALADVVMGHGAAPPINGLQQCVTVENKMNYLSPAKGSVLFAESKVIKRGGTLIIMEAQVTTDHGELVAIATGTYARVKKSD</sequence>